<protein>
    <submittedName>
        <fullName evidence="3">Uncharacterized protein</fullName>
    </submittedName>
</protein>
<evidence type="ECO:0000256" key="1">
    <source>
        <dbReference type="SAM" id="MobiDB-lite"/>
    </source>
</evidence>
<evidence type="ECO:0000256" key="2">
    <source>
        <dbReference type="SAM" id="SignalP"/>
    </source>
</evidence>
<feature type="signal peptide" evidence="2">
    <location>
        <begin position="1"/>
        <end position="22"/>
    </location>
</feature>
<keyword evidence="4" id="KW-1185">Reference proteome</keyword>
<proteinExistence type="predicted"/>
<evidence type="ECO:0000313" key="3">
    <source>
        <dbReference type="EMBL" id="GAA2140099.1"/>
    </source>
</evidence>
<feature type="chain" id="PRO_5045477282" evidence="2">
    <location>
        <begin position="23"/>
        <end position="196"/>
    </location>
</feature>
<sequence length="196" mass="20335">MRGTGMRWGMMVGLMAMTAAGAAGCGGSGGTPHAAAKTARRTKPAPVKPAPGRLTFDLVRGIGGTAFAGDRACGYGEWNNGTFAIGKPYSQQTSFYREYSCYEKKGEVFPNAAGQMSYAEFGTPAQATAYGNYTKTNISAVAVLVSENTAVTMNIGYLTVNKMTLLKQVQDTCGGCGTVIAGPHASDPVPGHVDKS</sequence>
<dbReference type="Proteomes" id="UP001501020">
    <property type="component" value="Unassembled WGS sequence"/>
</dbReference>
<keyword evidence="2" id="KW-0732">Signal</keyword>
<comment type="caution">
    <text evidence="3">The sequence shown here is derived from an EMBL/GenBank/DDBJ whole genome shotgun (WGS) entry which is preliminary data.</text>
</comment>
<dbReference type="PROSITE" id="PS51257">
    <property type="entry name" value="PROKAR_LIPOPROTEIN"/>
    <property type="match status" value="1"/>
</dbReference>
<name>A0ABP5L5B3_9ACTN</name>
<feature type="region of interest" description="Disordered" evidence="1">
    <location>
        <begin position="30"/>
        <end position="50"/>
    </location>
</feature>
<evidence type="ECO:0000313" key="4">
    <source>
        <dbReference type="Proteomes" id="UP001501020"/>
    </source>
</evidence>
<organism evidence="3 4">
    <name type="scientific">Actinomadura napierensis</name>
    <dbReference type="NCBI Taxonomy" id="267854"/>
    <lineage>
        <taxon>Bacteria</taxon>
        <taxon>Bacillati</taxon>
        <taxon>Actinomycetota</taxon>
        <taxon>Actinomycetes</taxon>
        <taxon>Streptosporangiales</taxon>
        <taxon>Thermomonosporaceae</taxon>
        <taxon>Actinomadura</taxon>
    </lineage>
</organism>
<dbReference type="EMBL" id="BAAAMR010000030">
    <property type="protein sequence ID" value="GAA2140099.1"/>
    <property type="molecule type" value="Genomic_DNA"/>
</dbReference>
<gene>
    <name evidence="3" type="ORF">GCM10009727_36960</name>
</gene>
<accession>A0ABP5L5B3</accession>
<reference evidence="4" key="1">
    <citation type="journal article" date="2019" name="Int. J. Syst. Evol. Microbiol.">
        <title>The Global Catalogue of Microorganisms (GCM) 10K type strain sequencing project: providing services to taxonomists for standard genome sequencing and annotation.</title>
        <authorList>
            <consortium name="The Broad Institute Genomics Platform"/>
            <consortium name="The Broad Institute Genome Sequencing Center for Infectious Disease"/>
            <person name="Wu L."/>
            <person name="Ma J."/>
        </authorList>
    </citation>
    <scope>NUCLEOTIDE SEQUENCE [LARGE SCALE GENOMIC DNA]</scope>
    <source>
        <strain evidence="4">JCM 13850</strain>
    </source>
</reference>